<feature type="compositionally biased region" description="Acidic residues" evidence="1">
    <location>
        <begin position="48"/>
        <end position="60"/>
    </location>
</feature>
<proteinExistence type="predicted"/>
<keyword evidence="3" id="KW-1185">Reference proteome</keyword>
<protein>
    <submittedName>
        <fullName evidence="2">Uncharacterized protein</fullName>
    </submittedName>
</protein>
<feature type="region of interest" description="Disordered" evidence="1">
    <location>
        <begin position="1"/>
        <end position="97"/>
    </location>
</feature>
<dbReference type="AlphaFoldDB" id="A0A316VWD1"/>
<sequence length="187" mass="20463">MFREQKRKREEEAAANAKKQASNGAEGKVEKKKGDGDDEEGDKTLILDENDDSATDEEEAESARPSKATRAGSADRPTKTSAGPHRAQGDVSIGTNDPVADFRRALQDARDPAVVIRAMCQVSCATQAAANVDRRTSCNLPLTPNCPIFRSSTFMTLSSRHLDPRSAYANWSRRAWRATRTAKLGIR</sequence>
<dbReference type="EMBL" id="KZ819388">
    <property type="protein sequence ID" value="PWN41770.1"/>
    <property type="molecule type" value="Genomic_DNA"/>
</dbReference>
<dbReference type="GeneID" id="37032385"/>
<feature type="compositionally biased region" description="Basic and acidic residues" evidence="1">
    <location>
        <begin position="1"/>
        <end position="12"/>
    </location>
</feature>
<reference evidence="2 3" key="1">
    <citation type="journal article" date="2018" name="Mol. Biol. Evol.">
        <title>Broad Genomic Sampling Reveals a Smut Pathogenic Ancestry of the Fungal Clade Ustilaginomycotina.</title>
        <authorList>
            <person name="Kijpornyongpan T."/>
            <person name="Mondo S.J."/>
            <person name="Barry K."/>
            <person name="Sandor L."/>
            <person name="Lee J."/>
            <person name="Lipzen A."/>
            <person name="Pangilinan J."/>
            <person name="LaButti K."/>
            <person name="Hainaut M."/>
            <person name="Henrissat B."/>
            <person name="Grigoriev I.V."/>
            <person name="Spatafora J.W."/>
            <person name="Aime M.C."/>
        </authorList>
    </citation>
    <scope>NUCLEOTIDE SEQUENCE [LARGE SCALE GENOMIC DNA]</scope>
    <source>
        <strain evidence="2 3">MCA 4658</strain>
    </source>
</reference>
<gene>
    <name evidence="2" type="ORF">IE81DRAFT_159079</name>
</gene>
<organism evidence="2 3">
    <name type="scientific">Ceraceosorus guamensis</name>
    <dbReference type="NCBI Taxonomy" id="1522189"/>
    <lineage>
        <taxon>Eukaryota</taxon>
        <taxon>Fungi</taxon>
        <taxon>Dikarya</taxon>
        <taxon>Basidiomycota</taxon>
        <taxon>Ustilaginomycotina</taxon>
        <taxon>Exobasidiomycetes</taxon>
        <taxon>Ceraceosorales</taxon>
        <taxon>Ceraceosoraceae</taxon>
        <taxon>Ceraceosorus</taxon>
    </lineage>
</organism>
<evidence type="ECO:0000313" key="3">
    <source>
        <dbReference type="Proteomes" id="UP000245783"/>
    </source>
</evidence>
<dbReference type="Proteomes" id="UP000245783">
    <property type="component" value="Unassembled WGS sequence"/>
</dbReference>
<dbReference type="InParanoid" id="A0A316VWD1"/>
<accession>A0A316VWD1</accession>
<evidence type="ECO:0000313" key="2">
    <source>
        <dbReference type="EMBL" id="PWN41770.1"/>
    </source>
</evidence>
<dbReference type="RefSeq" id="XP_025368930.1">
    <property type="nucleotide sequence ID" value="XM_025510515.1"/>
</dbReference>
<evidence type="ECO:0000256" key="1">
    <source>
        <dbReference type="SAM" id="MobiDB-lite"/>
    </source>
</evidence>
<name>A0A316VWD1_9BASI</name>